<accession>A0A6N2TRI7</accession>
<dbReference type="AlphaFoldDB" id="A0A6N2TRI7"/>
<keyword evidence="1" id="KW-1133">Transmembrane helix</keyword>
<evidence type="ECO:0000313" key="2">
    <source>
        <dbReference type="EMBL" id="VYT08514.1"/>
    </source>
</evidence>
<sequence>MHLVTIVHAVLVGVRIQRISTVVLLLPILQAIAISVIVLRIGTVLLLVVILDAVVVIVVILDVRRAVTIGVQLELGIDAIGNRTGVLRVGHHDGDGDLLFVGAVLASRRDRHRDLTGLRIDNHRVALGCLVAILDGEHRARRILVALVGRLHLGGLAGRNHSGRILGLRIDGTHGHRHLGGVLGPVRIGDRHGLLDRVAVLGGVGNRHRDLARVRIHRHRRAIGNTELRTLGQLVVTRLGNLHRLTRLALTRLIRRIMGLSSGRHVLDRDLDGLLLGGAIRIGHLHGHRVIGILVHLRGGTGDGAGLLIDRETGQAAILGHPELRAFRHCGIGHRSGDPDRIALVHSHVLVCGIVDVPVLLVGHDEVRHGPGGGLVGERGHDGDIDLGARLGISGSDDSHHTGRLIDGDLVALWSSVGPRNAERFIRC</sequence>
<evidence type="ECO:0000256" key="1">
    <source>
        <dbReference type="SAM" id="Phobius"/>
    </source>
</evidence>
<dbReference type="EMBL" id="CACRSV010000029">
    <property type="protein sequence ID" value="VYT08514.1"/>
    <property type="molecule type" value="Genomic_DNA"/>
</dbReference>
<feature type="transmembrane region" description="Helical" evidence="1">
    <location>
        <begin position="28"/>
        <end position="61"/>
    </location>
</feature>
<organism evidence="2">
    <name type="scientific">Bifidobacterium longum</name>
    <dbReference type="NCBI Taxonomy" id="216816"/>
    <lineage>
        <taxon>Bacteria</taxon>
        <taxon>Bacillati</taxon>
        <taxon>Actinomycetota</taxon>
        <taxon>Actinomycetes</taxon>
        <taxon>Bifidobacteriales</taxon>
        <taxon>Bifidobacteriaceae</taxon>
        <taxon>Bifidobacterium</taxon>
    </lineage>
</organism>
<evidence type="ECO:0008006" key="3">
    <source>
        <dbReference type="Google" id="ProtNLM"/>
    </source>
</evidence>
<keyword evidence="1" id="KW-0472">Membrane</keyword>
<reference evidence="2" key="1">
    <citation type="submission" date="2019-11" db="EMBL/GenBank/DDBJ databases">
        <authorList>
            <person name="Feng L."/>
        </authorList>
    </citation>
    <scope>NUCLEOTIDE SEQUENCE</scope>
    <source>
        <strain evidence="2">BlongumLFYP82</strain>
    </source>
</reference>
<proteinExistence type="predicted"/>
<name>A0A6N2TRI7_BIFLN</name>
<keyword evidence="1" id="KW-0812">Transmembrane</keyword>
<protein>
    <recommendedName>
        <fullName evidence="3">NAD-specific glutamate dehydrogenase</fullName>
    </recommendedName>
</protein>
<gene>
    <name evidence="2" type="ORF">BLLFYP82_01609</name>
</gene>